<dbReference type="STRING" id="1499967.U27_05306"/>
<dbReference type="Pfam" id="PF01170">
    <property type="entry name" value="UPF0020"/>
    <property type="match status" value="1"/>
</dbReference>
<dbReference type="SUPFAM" id="SSF53335">
    <property type="entry name" value="S-adenosyl-L-methionine-dependent methyltransferases"/>
    <property type="match status" value="1"/>
</dbReference>
<dbReference type="InterPro" id="IPR029063">
    <property type="entry name" value="SAM-dependent_MTases_sf"/>
</dbReference>
<dbReference type="AlphaFoldDB" id="A0A081C177"/>
<accession>A0A081C177</accession>
<dbReference type="InterPro" id="IPR000241">
    <property type="entry name" value="RlmKL-like_Mtase"/>
</dbReference>
<evidence type="ECO:0000256" key="6">
    <source>
        <dbReference type="ARBA" id="ARBA00022747"/>
    </source>
</evidence>
<dbReference type="PROSITE" id="PS00093">
    <property type="entry name" value="N4_MTASE"/>
    <property type="match status" value="1"/>
</dbReference>
<sequence length="422" mass="48036">MCIPYCLVMNTFYSFPTIAQKLFGDDTELFSSVNELFEMEMANLEYAILPQEQLIKRSAFFKMISGQPTKHFLLYAHQAQVISENRSAKTKSYFEDSQFSTGYATHSLFPYRGKFHPQLIKGLLNILGIQEGETILDPMCGSGTTNIEAALMGIHSFAVDISPFCQFMTQTKFEALTLQKNLIEHLQGKAESLFHFFHVDNIAEQFKKIDDPEKLKVYHLALLAFLDAMGYSKRVTTSTHQQLFEKVLARYIGTVKNFLENPHFSQHDIGNVVILSNSNALQIELGDNTVDGVITSPPYSFAIDYAKNDESQLQYFGYNISTLRSHMIGLIGKNKQERLNNYFRDMAIVCGEIYRVLKPGKYFVMIIGSNTNQTGGIRLEQTIIDECKKLGMPLVKSILKPIKGMRNTMKDEYVLFFQKVTP</sequence>
<keyword evidence="6" id="KW-0680">Restriction system</keyword>
<dbReference type="Gene3D" id="3.40.50.150">
    <property type="entry name" value="Vaccinia Virus protein VP39"/>
    <property type="match status" value="2"/>
</dbReference>
<evidence type="ECO:0000313" key="9">
    <source>
        <dbReference type="EMBL" id="GAK58332.1"/>
    </source>
</evidence>
<dbReference type="PROSITE" id="PS01261">
    <property type="entry name" value="UPF0020"/>
    <property type="match status" value="1"/>
</dbReference>
<dbReference type="GO" id="GO:0015667">
    <property type="term" value="F:site-specific DNA-methyltransferase (cytosine-N4-specific) activity"/>
    <property type="evidence" value="ECO:0007669"/>
    <property type="project" value="UniProtKB-EC"/>
</dbReference>
<keyword evidence="5" id="KW-0949">S-adenosyl-L-methionine</keyword>
<evidence type="ECO:0000256" key="7">
    <source>
        <dbReference type="ARBA" id="ARBA00049120"/>
    </source>
</evidence>
<evidence type="ECO:0000256" key="5">
    <source>
        <dbReference type="ARBA" id="ARBA00022691"/>
    </source>
</evidence>
<organism evidence="9">
    <name type="scientific">Vecturithrix granuli</name>
    <dbReference type="NCBI Taxonomy" id="1499967"/>
    <lineage>
        <taxon>Bacteria</taxon>
        <taxon>Candidatus Moduliflexota</taxon>
        <taxon>Candidatus Vecturitrichia</taxon>
        <taxon>Candidatus Vecturitrichales</taxon>
        <taxon>Candidatus Vecturitrichaceae</taxon>
        <taxon>Candidatus Vecturithrix</taxon>
    </lineage>
</organism>
<dbReference type="GO" id="GO:0009307">
    <property type="term" value="P:DNA restriction-modification system"/>
    <property type="evidence" value="ECO:0007669"/>
    <property type="project" value="UniProtKB-KW"/>
</dbReference>
<dbReference type="GO" id="GO:0032259">
    <property type="term" value="P:methylation"/>
    <property type="evidence" value="ECO:0007669"/>
    <property type="project" value="UniProtKB-KW"/>
</dbReference>
<dbReference type="Proteomes" id="UP000030661">
    <property type="component" value="Unassembled WGS sequence"/>
</dbReference>
<evidence type="ECO:0000313" key="10">
    <source>
        <dbReference type="Proteomes" id="UP000030661"/>
    </source>
</evidence>
<feature type="domain" description="Ribosomal RNA large subunit methyltransferase K/L-like methyltransferase" evidence="8">
    <location>
        <begin position="112"/>
        <end position="178"/>
    </location>
</feature>
<dbReference type="EMBL" id="DF820467">
    <property type="protein sequence ID" value="GAK58332.1"/>
    <property type="molecule type" value="Genomic_DNA"/>
</dbReference>
<keyword evidence="3 9" id="KW-0489">Methyltransferase</keyword>
<dbReference type="InterPro" id="IPR053943">
    <property type="entry name" value="RlmKL-like_Mtase_CS"/>
</dbReference>
<dbReference type="HOGENOM" id="CLU_592807_0_0_0"/>
<dbReference type="InterPro" id="IPR017985">
    <property type="entry name" value="MeTrfase_CN4_CS"/>
</dbReference>
<evidence type="ECO:0000259" key="8">
    <source>
        <dbReference type="Pfam" id="PF01170"/>
    </source>
</evidence>
<reference evidence="9" key="1">
    <citation type="journal article" date="2015" name="PeerJ">
        <title>First genomic representation of candidate bacterial phylum KSB3 points to enhanced environmental sensing as a trigger of wastewater bulking.</title>
        <authorList>
            <person name="Sekiguchi Y."/>
            <person name="Ohashi A."/>
            <person name="Parks D.H."/>
            <person name="Yamauchi T."/>
            <person name="Tyson G.W."/>
            <person name="Hugenholtz P."/>
        </authorList>
    </citation>
    <scope>NUCLEOTIDE SEQUENCE [LARGE SCALE GENOMIC DNA]</scope>
</reference>
<keyword evidence="4" id="KW-0808">Transferase</keyword>
<name>A0A081C177_VECG1</name>
<comment type="similarity">
    <text evidence="1">Belongs to the N(4)/N(6)-methyltransferase family. N(4) subfamily.</text>
</comment>
<evidence type="ECO:0000256" key="2">
    <source>
        <dbReference type="ARBA" id="ARBA00012185"/>
    </source>
</evidence>
<dbReference type="GO" id="GO:0003677">
    <property type="term" value="F:DNA binding"/>
    <property type="evidence" value="ECO:0007669"/>
    <property type="project" value="InterPro"/>
</dbReference>
<keyword evidence="10" id="KW-1185">Reference proteome</keyword>
<comment type="catalytic activity">
    <reaction evidence="7">
        <text>a 2'-deoxycytidine in DNA + S-adenosyl-L-methionine = an N(4)-methyl-2'-deoxycytidine in DNA + S-adenosyl-L-homocysteine + H(+)</text>
        <dbReference type="Rhea" id="RHEA:16857"/>
        <dbReference type="Rhea" id="RHEA-COMP:11369"/>
        <dbReference type="Rhea" id="RHEA-COMP:13674"/>
        <dbReference type="ChEBI" id="CHEBI:15378"/>
        <dbReference type="ChEBI" id="CHEBI:57856"/>
        <dbReference type="ChEBI" id="CHEBI:59789"/>
        <dbReference type="ChEBI" id="CHEBI:85452"/>
        <dbReference type="ChEBI" id="CHEBI:137933"/>
        <dbReference type="EC" id="2.1.1.113"/>
    </reaction>
</comment>
<protein>
    <recommendedName>
        <fullName evidence="2">site-specific DNA-methyltransferase (cytosine-N(4)-specific)</fullName>
        <ecNumber evidence="2">2.1.1.113</ecNumber>
    </recommendedName>
</protein>
<evidence type="ECO:0000256" key="4">
    <source>
        <dbReference type="ARBA" id="ARBA00022679"/>
    </source>
</evidence>
<dbReference type="eggNOG" id="COG0863">
    <property type="taxonomic scope" value="Bacteria"/>
</dbReference>
<gene>
    <name evidence="9" type="ORF">U27_05306</name>
</gene>
<proteinExistence type="inferred from homology"/>
<dbReference type="EC" id="2.1.1.113" evidence="2"/>
<evidence type="ECO:0000256" key="3">
    <source>
        <dbReference type="ARBA" id="ARBA00022603"/>
    </source>
</evidence>
<evidence type="ECO:0000256" key="1">
    <source>
        <dbReference type="ARBA" id="ARBA00010203"/>
    </source>
</evidence>